<reference evidence="4" key="3">
    <citation type="submission" date="2025-08" db="UniProtKB">
        <authorList>
            <consortium name="RefSeq"/>
        </authorList>
    </citation>
    <scope>IDENTIFICATION</scope>
    <source>
        <strain evidence="4">NI907</strain>
    </source>
</reference>
<feature type="region of interest" description="Disordered" evidence="1">
    <location>
        <begin position="130"/>
        <end position="222"/>
    </location>
</feature>
<evidence type="ECO:0000313" key="3">
    <source>
        <dbReference type="Proteomes" id="UP000515153"/>
    </source>
</evidence>
<keyword evidence="3" id="KW-1185">Reference proteome</keyword>
<reference evidence="4" key="2">
    <citation type="submission" date="2019-10" db="EMBL/GenBank/DDBJ databases">
        <authorList>
            <consortium name="NCBI Genome Project"/>
        </authorList>
    </citation>
    <scope>NUCLEOTIDE SEQUENCE</scope>
    <source>
        <strain evidence="4">NI907</strain>
    </source>
</reference>
<feature type="signal peptide" evidence="2">
    <location>
        <begin position="1"/>
        <end position="18"/>
    </location>
</feature>
<dbReference type="AlphaFoldDB" id="A0A6P8ATH9"/>
<evidence type="ECO:0000256" key="1">
    <source>
        <dbReference type="SAM" id="MobiDB-lite"/>
    </source>
</evidence>
<dbReference type="GeneID" id="41964111"/>
<reference evidence="4" key="1">
    <citation type="journal article" date="2019" name="Mol. Biol. Evol.">
        <title>Blast fungal genomes show frequent chromosomal changes, gene gains and losses, and effector gene turnover.</title>
        <authorList>
            <person name="Gomez Luciano L.B."/>
            <person name="Jason Tsai I."/>
            <person name="Chuma I."/>
            <person name="Tosa Y."/>
            <person name="Chen Y.H."/>
            <person name="Li J.Y."/>
            <person name="Li M.Y."/>
            <person name="Jade Lu M.Y."/>
            <person name="Nakayashiki H."/>
            <person name="Li W.H."/>
        </authorList>
    </citation>
    <scope>NUCLEOTIDE SEQUENCE</scope>
    <source>
        <strain evidence="4">NI907</strain>
    </source>
</reference>
<sequence length="222" mass="24249">MRILSVALLAFLLQPVVPAPTPEPLVDSIVTPSIVLSGVALGCDHVRDATRTWSTSLEKTIGKIRKIEPNNDKAYELEENLKAITYQLADTARSSKPPILPVSGSLVEAYQRLSDTLRGYNQEADAELKRLKDRNRGNQGNNFLSWPEGDALEAGLRTPSSPNYWSSKSRSSPSSSSPSSPRSGVYKDVDLKNVGNRLGGFKSASWGSRKKEQSLLPIRNGD</sequence>
<organism evidence="3 4">
    <name type="scientific">Pyricularia grisea</name>
    <name type="common">Crabgrass-specific blast fungus</name>
    <name type="synonym">Magnaporthe grisea</name>
    <dbReference type="NCBI Taxonomy" id="148305"/>
    <lineage>
        <taxon>Eukaryota</taxon>
        <taxon>Fungi</taxon>
        <taxon>Dikarya</taxon>
        <taxon>Ascomycota</taxon>
        <taxon>Pezizomycotina</taxon>
        <taxon>Sordariomycetes</taxon>
        <taxon>Sordariomycetidae</taxon>
        <taxon>Magnaporthales</taxon>
        <taxon>Pyriculariaceae</taxon>
        <taxon>Pyricularia</taxon>
    </lineage>
</organism>
<name>A0A6P8ATH9_PYRGI</name>
<feature type="chain" id="PRO_5028012376" evidence="2">
    <location>
        <begin position="19"/>
        <end position="222"/>
    </location>
</feature>
<accession>A0A6P8ATH9</accession>
<dbReference type="Proteomes" id="UP000515153">
    <property type="component" value="Unplaced"/>
</dbReference>
<evidence type="ECO:0000313" key="4">
    <source>
        <dbReference type="RefSeq" id="XP_030978174.1"/>
    </source>
</evidence>
<protein>
    <submittedName>
        <fullName evidence="4">Uncharacterized protein</fullName>
    </submittedName>
</protein>
<keyword evidence="2" id="KW-0732">Signal</keyword>
<dbReference type="KEGG" id="pgri:PgNI_09216"/>
<evidence type="ECO:0000256" key="2">
    <source>
        <dbReference type="SAM" id="SignalP"/>
    </source>
</evidence>
<proteinExistence type="predicted"/>
<gene>
    <name evidence="4" type="ORF">PgNI_09216</name>
</gene>
<dbReference type="RefSeq" id="XP_030978174.1">
    <property type="nucleotide sequence ID" value="XM_031129203.1"/>
</dbReference>
<feature type="compositionally biased region" description="Low complexity" evidence="1">
    <location>
        <begin position="159"/>
        <end position="183"/>
    </location>
</feature>